<comment type="caution">
    <text evidence="2">The sequence shown here is derived from an EMBL/GenBank/DDBJ whole genome shotgun (WGS) entry which is preliminary data.</text>
</comment>
<keyword evidence="1" id="KW-0732">Signal</keyword>
<evidence type="ECO:0000313" key="3">
    <source>
        <dbReference type="Proteomes" id="UP001314635"/>
    </source>
</evidence>
<sequence length="169" mass="18230">MSGIPRRHLLAILSGAVIPAPAFAGSVFAPPQHFFSVEFPTPPEEKSSGLLGLSSTTFLAKDGNKAFAVFHAAWPIQGKPALMMQSMLDGLVERVSGEFLSIDKTEFKSSSGAMLPAKRFTFSSDKVWGGGLTTVSGPHTFLVQVMKRKPLEGWDAADRKFMASFKVLI</sequence>
<keyword evidence="3" id="KW-1185">Reference proteome</keyword>
<name>A0ABS5GCK3_9BRAD</name>
<reference evidence="3" key="1">
    <citation type="journal article" date="2021" name="ISME J.">
        <title>Evolutionary origin and ecological implication of a unique nif island in free-living Bradyrhizobium lineages.</title>
        <authorList>
            <person name="Tao J."/>
        </authorList>
    </citation>
    <scope>NUCLEOTIDE SEQUENCE [LARGE SCALE GENOMIC DNA]</scope>
    <source>
        <strain evidence="3">SZCCT0094</strain>
    </source>
</reference>
<protein>
    <submittedName>
        <fullName evidence="2">Uncharacterized protein</fullName>
    </submittedName>
</protein>
<evidence type="ECO:0000313" key="2">
    <source>
        <dbReference type="EMBL" id="MBR1139065.1"/>
    </source>
</evidence>
<gene>
    <name evidence="2" type="ORF">JQ619_25215</name>
</gene>
<accession>A0ABS5GCK3</accession>
<feature type="signal peptide" evidence="1">
    <location>
        <begin position="1"/>
        <end position="24"/>
    </location>
</feature>
<proteinExistence type="predicted"/>
<dbReference type="Proteomes" id="UP001314635">
    <property type="component" value="Unassembled WGS sequence"/>
</dbReference>
<evidence type="ECO:0000256" key="1">
    <source>
        <dbReference type="SAM" id="SignalP"/>
    </source>
</evidence>
<organism evidence="2 3">
    <name type="scientific">Bradyrhizobium denitrificans</name>
    <dbReference type="NCBI Taxonomy" id="2734912"/>
    <lineage>
        <taxon>Bacteria</taxon>
        <taxon>Pseudomonadati</taxon>
        <taxon>Pseudomonadota</taxon>
        <taxon>Alphaproteobacteria</taxon>
        <taxon>Hyphomicrobiales</taxon>
        <taxon>Nitrobacteraceae</taxon>
        <taxon>Bradyrhizobium</taxon>
    </lineage>
</organism>
<feature type="chain" id="PRO_5045995773" evidence="1">
    <location>
        <begin position="25"/>
        <end position="169"/>
    </location>
</feature>
<dbReference type="EMBL" id="JAFCLK010000026">
    <property type="protein sequence ID" value="MBR1139065.1"/>
    <property type="molecule type" value="Genomic_DNA"/>
</dbReference>
<dbReference type="RefSeq" id="WP_172236698.1">
    <property type="nucleotide sequence ID" value="NZ_JABFDP010000011.1"/>
</dbReference>